<sequence length="203" mass="23016">MRELDQEIEDYRQKAEWVTQDPNLADGASRSTCSTLSIERGASWLTIGRITVAQTIPIERQIYHRDAVGAIAAIMDRTVLLLIDLRRYDASRKEVYGQRPRAFFGAPLSSPFSLGKPQEVGAHACITLVLEDQETRRCLEKRLSILRLEGQESPGLREKFAENKKHLIQQRSFNTPGTSENNHQPAPELLIIRLDQGSTTQQY</sequence>
<gene>
    <name evidence="1" type="ORF">WH47_06306</name>
</gene>
<proteinExistence type="predicted"/>
<dbReference type="EMBL" id="KQ414615">
    <property type="protein sequence ID" value="KOC68515.1"/>
    <property type="molecule type" value="Genomic_DNA"/>
</dbReference>
<evidence type="ECO:0000313" key="1">
    <source>
        <dbReference type="EMBL" id="KOC68515.1"/>
    </source>
</evidence>
<keyword evidence="2" id="KW-1185">Reference proteome</keyword>
<dbReference type="Proteomes" id="UP000053825">
    <property type="component" value="Unassembled WGS sequence"/>
</dbReference>
<dbReference type="AlphaFoldDB" id="A0A0L7RCI8"/>
<protein>
    <submittedName>
        <fullName evidence="1">Uncharacterized protein</fullName>
    </submittedName>
</protein>
<reference evidence="1 2" key="1">
    <citation type="submission" date="2015-07" db="EMBL/GenBank/DDBJ databases">
        <title>The genome of Habropoda laboriosa.</title>
        <authorList>
            <person name="Pan H."/>
            <person name="Kapheim K."/>
        </authorList>
    </citation>
    <scope>NUCLEOTIDE SEQUENCE [LARGE SCALE GENOMIC DNA]</scope>
    <source>
        <strain evidence="1">0110345459</strain>
    </source>
</reference>
<evidence type="ECO:0000313" key="2">
    <source>
        <dbReference type="Proteomes" id="UP000053825"/>
    </source>
</evidence>
<accession>A0A0L7RCI8</accession>
<organism evidence="1 2">
    <name type="scientific">Habropoda laboriosa</name>
    <dbReference type="NCBI Taxonomy" id="597456"/>
    <lineage>
        <taxon>Eukaryota</taxon>
        <taxon>Metazoa</taxon>
        <taxon>Ecdysozoa</taxon>
        <taxon>Arthropoda</taxon>
        <taxon>Hexapoda</taxon>
        <taxon>Insecta</taxon>
        <taxon>Pterygota</taxon>
        <taxon>Neoptera</taxon>
        <taxon>Endopterygota</taxon>
        <taxon>Hymenoptera</taxon>
        <taxon>Apocrita</taxon>
        <taxon>Aculeata</taxon>
        <taxon>Apoidea</taxon>
        <taxon>Anthophila</taxon>
        <taxon>Apidae</taxon>
        <taxon>Habropoda</taxon>
    </lineage>
</organism>
<name>A0A0L7RCI8_9HYME</name>